<evidence type="ECO:0000313" key="1">
    <source>
        <dbReference type="EMBL" id="ABE32859.1"/>
    </source>
</evidence>
<keyword evidence="2" id="KW-1185">Reference proteome</keyword>
<sequence>MKIAVVREHRVNIRTHCPEYFDDASKVYLLRAGPLAAGKRPREETLRKLYMLDVPREDIAALIRNLKGIRWTTYWTASVPATDKFAEIFAKVAGVPVNA</sequence>
<dbReference type="KEGG" id="bxe:Bxe_A0069"/>
<protein>
    <submittedName>
        <fullName evidence="1">Uncharacterized protein</fullName>
    </submittedName>
</protein>
<organism evidence="1 2">
    <name type="scientific">Paraburkholderia xenovorans (strain LB400)</name>
    <dbReference type="NCBI Taxonomy" id="266265"/>
    <lineage>
        <taxon>Bacteria</taxon>
        <taxon>Pseudomonadati</taxon>
        <taxon>Pseudomonadota</taxon>
        <taxon>Betaproteobacteria</taxon>
        <taxon>Burkholderiales</taxon>
        <taxon>Burkholderiaceae</taxon>
        <taxon>Paraburkholderia</taxon>
    </lineage>
</organism>
<dbReference type="EMBL" id="CP000270">
    <property type="protein sequence ID" value="ABE32859.1"/>
    <property type="molecule type" value="Genomic_DNA"/>
</dbReference>
<proteinExistence type="predicted"/>
<dbReference type="AlphaFoldDB" id="Q13ST0"/>
<name>Q13ST0_PARXL</name>
<accession>Q13ST0</accession>
<evidence type="ECO:0000313" key="2">
    <source>
        <dbReference type="Proteomes" id="UP000001817"/>
    </source>
</evidence>
<dbReference type="Proteomes" id="UP000001817">
    <property type="component" value="Chromosome 1"/>
</dbReference>
<dbReference type="STRING" id="266265.Bxe_A0069"/>
<gene>
    <name evidence="1" type="ORF">Bxe_A0069</name>
</gene>
<reference evidence="1 2" key="1">
    <citation type="journal article" date="2006" name="Proc. Natl. Acad. Sci. U.S.A.">
        <title>Burkholderia xenovorans LB400 harbors a multi-replicon, 9.73-Mbp genome shaped for versatility.</title>
        <authorList>
            <person name="Chain P.S."/>
            <person name="Denef V.J."/>
            <person name="Konstantinidis K.T."/>
            <person name="Vergez L.M."/>
            <person name="Agullo L."/>
            <person name="Reyes V.L."/>
            <person name="Hauser L."/>
            <person name="Cordova M."/>
            <person name="Gomez L."/>
            <person name="Gonzalez M."/>
            <person name="Land M."/>
            <person name="Lao V."/>
            <person name="Larimer F."/>
            <person name="LiPuma J.J."/>
            <person name="Mahenthiralingam E."/>
            <person name="Malfatti S.A."/>
            <person name="Marx C.J."/>
            <person name="Parnell J.J."/>
            <person name="Ramette A."/>
            <person name="Richardson P."/>
            <person name="Seeger M."/>
            <person name="Smith D."/>
            <person name="Spilker T."/>
            <person name="Sul W.J."/>
            <person name="Tsoi T.V."/>
            <person name="Ulrich L.E."/>
            <person name="Zhulin I.B."/>
            <person name="Tiedje J.M."/>
        </authorList>
    </citation>
    <scope>NUCLEOTIDE SEQUENCE [LARGE SCALE GENOMIC DNA]</scope>
    <source>
        <strain evidence="1 2">LB400</strain>
    </source>
</reference>